<dbReference type="AlphaFoldDB" id="A0A423UNR7"/>
<dbReference type="GO" id="GO:0016887">
    <property type="term" value="F:ATP hydrolysis activity"/>
    <property type="evidence" value="ECO:0007669"/>
    <property type="project" value="TreeGrafter"/>
</dbReference>
<dbReference type="GO" id="GO:0005524">
    <property type="term" value="F:ATP binding"/>
    <property type="evidence" value="ECO:0007669"/>
    <property type="project" value="UniProtKB-KW"/>
</dbReference>
<proteinExistence type="inferred from homology"/>
<dbReference type="InterPro" id="IPR027417">
    <property type="entry name" value="P-loop_NTPase"/>
</dbReference>
<sequence>MAYKRLGDVLTDAGLITDEQLGHALAQQKESKRRLGDELIAEGVITEVELIEALQMQLGIEFVDLSAIDLDPEMSRVVSKNVARQYNVVPVRTTPEDVYLAMSDPLNFMAIEAVKNATRKRVVPMVATNDSVMRAIMTLYGNEGAARAIEEMKRDARAAGTDDGGNFQTSTLGDDADAQSAPTVRLVNSIIERAATERASDIHLEPREADLHVRMRIDGVLRTILTVPKELQASVISRLKIMGGMNTSERRVPQDGRANIRLKKQDIDLRINTLPTIHGETVVIRLLDKNESLFDPKGIGLAGSNLEKYNRLIHANNGMVLIVGPTGSGKSSTMYTMIRELNDDSVNLVTLEDPVEYNIDGANQVQINEKTGMTFASGLRAILRQDPDIVAVGEIRDGETAEIAMRAAITGHLVLSTVHTFDAASTIDRLVDIGVEPYLIASGVRGIISQRLVRLVCPHCREEYAPDPEELETLGMRYDPAVKFFRGTGCPMCFGTGYRGRTGVFEILVLDRALRARITGGATREELQTAIEQSGSYRTMADSCRELVLNGVTTVEEARKTITALE</sequence>
<keyword evidence="2" id="KW-0547">Nucleotide-binding</keyword>
<evidence type="ECO:0000256" key="2">
    <source>
        <dbReference type="ARBA" id="ARBA00022741"/>
    </source>
</evidence>
<dbReference type="CDD" id="cd01129">
    <property type="entry name" value="PulE-GspE-like"/>
    <property type="match status" value="1"/>
</dbReference>
<evidence type="ECO:0000256" key="4">
    <source>
        <dbReference type="SAM" id="MobiDB-lite"/>
    </source>
</evidence>
<dbReference type="SMART" id="SM00382">
    <property type="entry name" value="AAA"/>
    <property type="match status" value="1"/>
</dbReference>
<evidence type="ECO:0000313" key="6">
    <source>
        <dbReference type="EMBL" id="ROT92038.1"/>
    </source>
</evidence>
<comment type="similarity">
    <text evidence="1">Belongs to the GSP E family.</text>
</comment>
<dbReference type="SUPFAM" id="SSF160246">
    <property type="entry name" value="EspE N-terminal domain-like"/>
    <property type="match status" value="1"/>
</dbReference>
<comment type="caution">
    <text evidence="6">The sequence shown here is derived from an EMBL/GenBank/DDBJ whole genome shotgun (WGS) entry which is preliminary data.</text>
</comment>
<keyword evidence="3" id="KW-0067">ATP-binding</keyword>
<dbReference type="Pfam" id="PF05157">
    <property type="entry name" value="MshEN"/>
    <property type="match status" value="1"/>
</dbReference>
<evidence type="ECO:0000259" key="5">
    <source>
        <dbReference type="SMART" id="SM00382"/>
    </source>
</evidence>
<evidence type="ECO:0000256" key="1">
    <source>
        <dbReference type="ARBA" id="ARBA00006611"/>
    </source>
</evidence>
<dbReference type="SUPFAM" id="SSF52540">
    <property type="entry name" value="P-loop containing nucleoside triphosphate hydrolases"/>
    <property type="match status" value="1"/>
</dbReference>
<dbReference type="RefSeq" id="WP_096227503.1">
    <property type="nucleotide sequence ID" value="NZ_CP168029.1"/>
</dbReference>
<dbReference type="Proteomes" id="UP000285258">
    <property type="component" value="Unassembled WGS sequence"/>
</dbReference>
<feature type="domain" description="AAA+ ATPase" evidence="5">
    <location>
        <begin position="316"/>
        <end position="437"/>
    </location>
</feature>
<dbReference type="PANTHER" id="PTHR30258">
    <property type="entry name" value="TYPE II SECRETION SYSTEM PROTEIN GSPE-RELATED"/>
    <property type="match status" value="1"/>
</dbReference>
<reference evidence="7" key="1">
    <citation type="submission" date="2018-05" db="EMBL/GenBank/DDBJ databases">
        <title>Genome Sequencing of selected type strains of the family Eggerthellaceae.</title>
        <authorList>
            <person name="Danylec N."/>
            <person name="Stoll D.A."/>
            <person name="Doetsch A."/>
            <person name="Huch M."/>
        </authorList>
    </citation>
    <scope>NUCLEOTIDE SEQUENCE [LARGE SCALE GENOMIC DNA]</scope>
    <source>
        <strain evidence="7">DSM 27213</strain>
    </source>
</reference>
<accession>A0A423UNR7</accession>
<feature type="region of interest" description="Disordered" evidence="4">
    <location>
        <begin position="156"/>
        <end position="178"/>
    </location>
</feature>
<dbReference type="Gene3D" id="3.40.50.300">
    <property type="entry name" value="P-loop containing nucleotide triphosphate hydrolases"/>
    <property type="match status" value="1"/>
</dbReference>
<dbReference type="PANTHER" id="PTHR30258:SF3">
    <property type="entry name" value="SLL1921 PROTEIN"/>
    <property type="match status" value="1"/>
</dbReference>
<dbReference type="Gene3D" id="3.30.300.160">
    <property type="entry name" value="Type II secretion system, protein E, N-terminal domain"/>
    <property type="match status" value="1"/>
</dbReference>
<dbReference type="InterPro" id="IPR001482">
    <property type="entry name" value="T2SS/T4SS_dom"/>
</dbReference>
<organism evidence="6 7">
    <name type="scientific">Gordonibacter urolithinfaciens</name>
    <dbReference type="NCBI Taxonomy" id="1335613"/>
    <lineage>
        <taxon>Bacteria</taxon>
        <taxon>Bacillati</taxon>
        <taxon>Actinomycetota</taxon>
        <taxon>Coriobacteriia</taxon>
        <taxon>Eggerthellales</taxon>
        <taxon>Eggerthellaceae</taxon>
        <taxon>Gordonibacter</taxon>
    </lineage>
</organism>
<dbReference type="InterPro" id="IPR003593">
    <property type="entry name" value="AAA+_ATPase"/>
</dbReference>
<dbReference type="Pfam" id="PF00437">
    <property type="entry name" value="T2SSE"/>
    <property type="match status" value="1"/>
</dbReference>
<dbReference type="InterPro" id="IPR037257">
    <property type="entry name" value="T2SS_E_N_sf"/>
</dbReference>
<name>A0A423UNR7_9ACTN</name>
<dbReference type="GO" id="GO:0005886">
    <property type="term" value="C:plasma membrane"/>
    <property type="evidence" value="ECO:0007669"/>
    <property type="project" value="TreeGrafter"/>
</dbReference>
<dbReference type="Gene3D" id="3.30.450.90">
    <property type="match status" value="1"/>
</dbReference>
<protein>
    <submittedName>
        <fullName evidence="6">Type II/IV secretion system protein</fullName>
    </submittedName>
</protein>
<dbReference type="InterPro" id="IPR007831">
    <property type="entry name" value="T2SS_GspE_N"/>
</dbReference>
<evidence type="ECO:0000313" key="7">
    <source>
        <dbReference type="Proteomes" id="UP000285258"/>
    </source>
</evidence>
<dbReference type="EMBL" id="QIBW01000001">
    <property type="protein sequence ID" value="ROT92038.1"/>
    <property type="molecule type" value="Genomic_DNA"/>
</dbReference>
<dbReference type="FunFam" id="3.30.450.90:FF:000001">
    <property type="entry name" value="Type II secretion system ATPase GspE"/>
    <property type="match status" value="1"/>
</dbReference>
<gene>
    <name evidence="6" type="ORF">DMP12_00575</name>
</gene>
<evidence type="ECO:0000256" key="3">
    <source>
        <dbReference type="ARBA" id="ARBA00022840"/>
    </source>
</evidence>